<sequence length="74" mass="8509">MSKLFLFVVVIGCVGCTVSKEKVVIKNSQKKVVVMKQESTFKEEYTTRVTVYNDTVNPQTYNTIDNKNFLLIKK</sequence>
<protein>
    <submittedName>
        <fullName evidence="1">Uncharacterized protein</fullName>
    </submittedName>
</protein>
<evidence type="ECO:0000313" key="1">
    <source>
        <dbReference type="EMBL" id="SDH72333.1"/>
    </source>
</evidence>
<name>A0A1G8ER02_9FLAO</name>
<evidence type="ECO:0000313" key="2">
    <source>
        <dbReference type="Proteomes" id="UP000243588"/>
    </source>
</evidence>
<keyword evidence="2" id="KW-1185">Reference proteome</keyword>
<reference evidence="2" key="1">
    <citation type="submission" date="2016-10" db="EMBL/GenBank/DDBJ databases">
        <authorList>
            <person name="Varghese N."/>
            <person name="Submissions S."/>
        </authorList>
    </citation>
    <scope>NUCLEOTIDE SEQUENCE [LARGE SCALE GENOMIC DNA]</scope>
    <source>
        <strain evidence="2">DSM 23313</strain>
    </source>
</reference>
<dbReference type="RefSeq" id="WP_143021878.1">
    <property type="nucleotide sequence ID" value="NZ_FNDQ01000012.1"/>
</dbReference>
<gene>
    <name evidence="1" type="ORF">SAMN05421818_11227</name>
</gene>
<dbReference type="AlphaFoldDB" id="A0A1G8ER02"/>
<proteinExistence type="predicted"/>
<accession>A0A1G8ER02</accession>
<dbReference type="Proteomes" id="UP000243588">
    <property type="component" value="Unassembled WGS sequence"/>
</dbReference>
<organism evidence="1 2">
    <name type="scientific">Myroides phaeus</name>
    <dbReference type="NCBI Taxonomy" id="702745"/>
    <lineage>
        <taxon>Bacteria</taxon>
        <taxon>Pseudomonadati</taxon>
        <taxon>Bacteroidota</taxon>
        <taxon>Flavobacteriia</taxon>
        <taxon>Flavobacteriales</taxon>
        <taxon>Flavobacteriaceae</taxon>
        <taxon>Myroides</taxon>
    </lineage>
</organism>
<dbReference type="STRING" id="702745.SAMN05421818_11227"/>
<dbReference type="EMBL" id="FNDQ01000012">
    <property type="protein sequence ID" value="SDH72333.1"/>
    <property type="molecule type" value="Genomic_DNA"/>
</dbReference>